<keyword evidence="3" id="KW-1185">Reference proteome</keyword>
<dbReference type="SUPFAM" id="SSF53335">
    <property type="entry name" value="S-adenosyl-L-methionine-dependent methyltransferases"/>
    <property type="match status" value="1"/>
</dbReference>
<dbReference type="RefSeq" id="WP_051524060.1">
    <property type="nucleotide sequence ID" value="NZ_LVVL01000016.1"/>
</dbReference>
<dbReference type="InterPro" id="IPR041698">
    <property type="entry name" value="Methyltransf_25"/>
</dbReference>
<protein>
    <recommendedName>
        <fullName evidence="1">Methyltransferase domain-containing protein</fullName>
    </recommendedName>
</protein>
<reference evidence="2 3" key="1">
    <citation type="submission" date="2016-03" db="EMBL/GenBank/DDBJ databases">
        <authorList>
            <person name="Cho S.-Y."/>
            <person name="Lim S."/>
            <person name="Kim H."/>
            <person name="Soh E.H."/>
            <person name="Moon J.S."/>
        </authorList>
    </citation>
    <scope>NUCLEOTIDE SEQUENCE [LARGE SCALE GENOMIC DNA]</scope>
    <source>
        <strain evidence="2 3">KCTC 3810</strain>
    </source>
</reference>
<feature type="domain" description="Methyltransferase" evidence="1">
    <location>
        <begin position="41"/>
        <end position="138"/>
    </location>
</feature>
<organism evidence="2 3">
    <name type="scientific">Exiguobacterium undae</name>
    <dbReference type="NCBI Taxonomy" id="169177"/>
    <lineage>
        <taxon>Bacteria</taxon>
        <taxon>Bacillati</taxon>
        <taxon>Bacillota</taxon>
        <taxon>Bacilli</taxon>
        <taxon>Bacillales</taxon>
        <taxon>Bacillales Family XII. Incertae Sedis</taxon>
        <taxon>Exiguobacterium</taxon>
    </lineage>
</organism>
<accession>A0ABX2V5W6</accession>
<dbReference type="InterPro" id="IPR029063">
    <property type="entry name" value="SAM-dependent_MTases_sf"/>
</dbReference>
<dbReference type="Pfam" id="PF13649">
    <property type="entry name" value="Methyltransf_25"/>
    <property type="match status" value="1"/>
</dbReference>
<sequence length="188" mass="21075">MFDFLKEAIQSPKTIGAIAPSSSRLANMMAQRAVADRPAVIVEVGAGDGAITQALLRARHPETTLLICEQNPVFQEALAKLLADETNVELFIGDIQNCPEEWHHQAGVLVSGLPFASFPLPLRHDLLETFQTLLQPGGHFIAFQYTKLHFKTFRRYFFEHSYSYTLQNMPPAYVFEGVQKEDLPCPQS</sequence>
<dbReference type="Proteomes" id="UP000078447">
    <property type="component" value="Unassembled WGS sequence"/>
</dbReference>
<dbReference type="CDD" id="cd02440">
    <property type="entry name" value="AdoMet_MTases"/>
    <property type="match status" value="1"/>
</dbReference>
<gene>
    <name evidence="2" type="ORF">A3783_12650</name>
</gene>
<evidence type="ECO:0000259" key="1">
    <source>
        <dbReference type="Pfam" id="PF13649"/>
    </source>
</evidence>
<name>A0ABX2V5W6_9BACL</name>
<evidence type="ECO:0000313" key="3">
    <source>
        <dbReference type="Proteomes" id="UP000078447"/>
    </source>
</evidence>
<evidence type="ECO:0000313" key="2">
    <source>
        <dbReference type="EMBL" id="OAN10674.1"/>
    </source>
</evidence>
<dbReference type="EMBL" id="LVVL01000016">
    <property type="protein sequence ID" value="OAN10674.1"/>
    <property type="molecule type" value="Genomic_DNA"/>
</dbReference>
<comment type="caution">
    <text evidence="2">The sequence shown here is derived from an EMBL/GenBank/DDBJ whole genome shotgun (WGS) entry which is preliminary data.</text>
</comment>
<proteinExistence type="predicted"/>
<dbReference type="Gene3D" id="3.40.50.150">
    <property type="entry name" value="Vaccinia Virus protein VP39"/>
    <property type="match status" value="1"/>
</dbReference>